<sequence>MTIVEERPAVDAGTLVSPELREIIAADVCAKYDHVPADMAQRGVGQMLAFVAASAAGGQPLSPSPLVDDFWHAFVLRTKAYADFCQERFGRFVHHQPGVLDREEHGGGKELRARTVEAIQAAGYAVDLEFWPEPNVADCSQCHAGCHNSPTHNTTPAG</sequence>
<dbReference type="EMBL" id="JACHJF010000003">
    <property type="protein sequence ID" value="MBB5117907.1"/>
    <property type="molecule type" value="Genomic_DNA"/>
</dbReference>
<reference evidence="2" key="1">
    <citation type="submission" date="2015-07" db="EMBL/GenBank/DDBJ databases">
        <authorList>
            <person name="Noorani M."/>
        </authorList>
    </citation>
    <scope>NUCLEOTIDE SEQUENCE [LARGE SCALE GENOMIC DNA]</scope>
    <source>
        <strain evidence="2">ATCC 27428</strain>
    </source>
</reference>
<dbReference type="Proteomes" id="UP000235945">
    <property type="component" value="Unassembled WGS sequence"/>
</dbReference>
<dbReference type="Proteomes" id="UP000528608">
    <property type="component" value="Unassembled WGS sequence"/>
</dbReference>
<dbReference type="AlphaFoldDB" id="A0A2N8NWX7"/>
<proteinExistence type="predicted"/>
<comment type="caution">
    <text evidence="2">The sequence shown here is derived from an EMBL/GenBank/DDBJ whole genome shotgun (WGS) entry which is preliminary data.</text>
</comment>
<evidence type="ECO:0000313" key="2">
    <source>
        <dbReference type="EMBL" id="PNE33280.1"/>
    </source>
</evidence>
<accession>A0A2N8NWX7</accession>
<protein>
    <submittedName>
        <fullName evidence="2">Uncharacterized protein</fullName>
    </submittedName>
</protein>
<evidence type="ECO:0000313" key="1">
    <source>
        <dbReference type="EMBL" id="MBB5117907.1"/>
    </source>
</evidence>
<keyword evidence="3" id="KW-1185">Reference proteome</keyword>
<evidence type="ECO:0000313" key="3">
    <source>
        <dbReference type="Proteomes" id="UP000235945"/>
    </source>
</evidence>
<evidence type="ECO:0000313" key="4">
    <source>
        <dbReference type="Proteomes" id="UP000528608"/>
    </source>
</evidence>
<dbReference type="RefSeq" id="WP_211304088.1">
    <property type="nucleotide sequence ID" value="NZ_JACHJF010000003.1"/>
</dbReference>
<reference evidence="3" key="2">
    <citation type="submission" date="2015-07" db="EMBL/GenBank/DDBJ databases">
        <authorList>
            <person name="Graham D.E."/>
            <person name="Giannone R.J."/>
            <person name="Gulvik C.A."/>
            <person name="Hettich R.L."/>
            <person name="Klingeman D.M."/>
            <person name="Mahan K.M."/>
            <person name="Parry R.J."/>
            <person name="Spain J.C."/>
        </authorList>
    </citation>
    <scope>NUCLEOTIDE SEQUENCE [LARGE SCALE GENOMIC DNA]</scope>
    <source>
        <strain evidence="3">ATCC 27428</strain>
    </source>
</reference>
<organism evidence="2 3">
    <name type="scientific">Streptomyces eurocidicus</name>
    <name type="common">Streptoverticillium eurocidicus</name>
    <dbReference type="NCBI Taxonomy" id="66423"/>
    <lineage>
        <taxon>Bacteria</taxon>
        <taxon>Bacillati</taxon>
        <taxon>Actinomycetota</taxon>
        <taxon>Actinomycetes</taxon>
        <taxon>Kitasatosporales</taxon>
        <taxon>Streptomycetaceae</taxon>
        <taxon>Streptomyces</taxon>
    </lineage>
</organism>
<gene>
    <name evidence="2" type="ORF">AF335_10165</name>
    <name evidence="1" type="ORF">FHS36_001328</name>
</gene>
<name>A0A2N8NWX7_STREU</name>
<reference evidence="1 4" key="3">
    <citation type="submission" date="2020-08" db="EMBL/GenBank/DDBJ databases">
        <title>Genomic Encyclopedia of Type Strains, Phase III (KMG-III): the genomes of soil and plant-associated and newly described type strains.</title>
        <authorList>
            <person name="Whitman W."/>
        </authorList>
    </citation>
    <scope>NUCLEOTIDE SEQUENCE [LARGE SCALE GENOMIC DNA]</scope>
    <source>
        <strain evidence="1 4">CECT 3259</strain>
    </source>
</reference>
<dbReference type="EMBL" id="LGUI01000003">
    <property type="protein sequence ID" value="PNE33280.1"/>
    <property type="molecule type" value="Genomic_DNA"/>
</dbReference>